<evidence type="ECO:0008006" key="3">
    <source>
        <dbReference type="Google" id="ProtNLM"/>
    </source>
</evidence>
<gene>
    <name evidence="1" type="ORF">BIT28_19050</name>
</gene>
<name>A0A1Q9GN85_9GAMM</name>
<dbReference type="EMBL" id="MJIL01000069">
    <property type="protein sequence ID" value="OLQ76113.1"/>
    <property type="molecule type" value="Genomic_DNA"/>
</dbReference>
<dbReference type="Proteomes" id="UP000186905">
    <property type="component" value="Unassembled WGS sequence"/>
</dbReference>
<reference evidence="1 2" key="1">
    <citation type="submission" date="2016-09" db="EMBL/GenBank/DDBJ databases">
        <title>Photobacterium proteolyticum sp. nov. a protease producing bacterium isolated from ocean sediments of Laizhou Bay.</title>
        <authorList>
            <person name="Li Y."/>
        </authorList>
    </citation>
    <scope>NUCLEOTIDE SEQUENCE [LARGE SCALE GENOMIC DNA]</scope>
    <source>
        <strain evidence="1 2">13-12</strain>
    </source>
</reference>
<dbReference type="SUPFAM" id="SSF52540">
    <property type="entry name" value="P-loop containing nucleoside triphosphate hydrolases"/>
    <property type="match status" value="1"/>
</dbReference>
<dbReference type="Gene3D" id="3.40.50.300">
    <property type="entry name" value="P-loop containing nucleotide triphosphate hydrolases"/>
    <property type="match status" value="1"/>
</dbReference>
<dbReference type="OrthoDB" id="7062217at2"/>
<sequence length="208" mass="24302">MKVIQVIGPDGVGKSTICSQLTDQLSMNSYKSRSVWLRFNNYISKIFNAICRLFGKSYYEQYTWGKLGYHDYQGSLGNLYIILVFLDHIIFHTFVRRSKIRTDVDFNVIDRYVFDTVVDLYVDTNNIRLPLVLFSSFIKKELRESLVYCLKCDYDIVVSRRSDIADDKVYSKKLEGYKIIRRLYGITSIDTGVNEVMESVNLIKKECI</sequence>
<evidence type="ECO:0000313" key="1">
    <source>
        <dbReference type="EMBL" id="OLQ76113.1"/>
    </source>
</evidence>
<dbReference type="InterPro" id="IPR027417">
    <property type="entry name" value="P-loop_NTPase"/>
</dbReference>
<dbReference type="STRING" id="1903952.BIT28_19050"/>
<comment type="caution">
    <text evidence="1">The sequence shown here is derived from an EMBL/GenBank/DDBJ whole genome shotgun (WGS) entry which is preliminary data.</text>
</comment>
<evidence type="ECO:0000313" key="2">
    <source>
        <dbReference type="Proteomes" id="UP000186905"/>
    </source>
</evidence>
<proteinExistence type="predicted"/>
<organism evidence="1 2">
    <name type="scientific">Photobacterium proteolyticum</name>
    <dbReference type="NCBI Taxonomy" id="1903952"/>
    <lineage>
        <taxon>Bacteria</taxon>
        <taxon>Pseudomonadati</taxon>
        <taxon>Pseudomonadota</taxon>
        <taxon>Gammaproteobacteria</taxon>
        <taxon>Vibrionales</taxon>
        <taxon>Vibrionaceae</taxon>
        <taxon>Photobacterium</taxon>
    </lineage>
</organism>
<protein>
    <recommendedName>
        <fullName evidence="3">Thymidylate kinase-like domain-containing protein</fullName>
    </recommendedName>
</protein>
<accession>A0A1Q9GN85</accession>
<dbReference type="AlphaFoldDB" id="A0A1Q9GN85"/>
<dbReference type="RefSeq" id="WP_075764096.1">
    <property type="nucleotide sequence ID" value="NZ_MJIL01000069.1"/>
</dbReference>
<keyword evidence="2" id="KW-1185">Reference proteome</keyword>